<sequence>MRADLLPGTGVLRAEALKALSVRTWWALAIPVGLLAVMVNLFGGLFSSAVAGVAGDDGIPGILLASLAYALSLSTVFAALHGVVLATAEFRHRTVSTTYLLAGRVPTLLAKAAVAAGVGAAYALLAIVLGLLAGLLGQGAAPLPSVGGIVSLSGAGILVCALWSVLGVALGTLVVNQAGAVVALLVYVLAAENLVSLVLRSGTEEGEAPGAAARVTSLLPANAGDVALYDLPARELGGRYAPSVVEGLAGVAAPPPGWGALLVLVVWTGAGLAVAWVVGGRRDVT</sequence>
<feature type="transmembrane region" description="Helical" evidence="1">
    <location>
        <begin position="108"/>
        <end position="133"/>
    </location>
</feature>
<evidence type="ECO:0000313" key="3">
    <source>
        <dbReference type="Proteomes" id="UP001500325"/>
    </source>
</evidence>
<dbReference type="Proteomes" id="UP001500325">
    <property type="component" value="Unassembled WGS sequence"/>
</dbReference>
<dbReference type="RefSeq" id="WP_345377857.1">
    <property type="nucleotide sequence ID" value="NZ_BAABIC010000001.1"/>
</dbReference>
<keyword evidence="1" id="KW-0472">Membrane</keyword>
<protein>
    <recommendedName>
        <fullName evidence="4">ABC-type transport system involved in multi-copper enzyme maturation, permease component</fullName>
    </recommendedName>
</protein>
<comment type="caution">
    <text evidence="2">The sequence shown here is derived from an EMBL/GenBank/DDBJ whole genome shotgun (WGS) entry which is preliminary data.</text>
</comment>
<organism evidence="2 3">
    <name type="scientific">Pseudonocardia yuanmonensis</name>
    <dbReference type="NCBI Taxonomy" id="1095914"/>
    <lineage>
        <taxon>Bacteria</taxon>
        <taxon>Bacillati</taxon>
        <taxon>Actinomycetota</taxon>
        <taxon>Actinomycetes</taxon>
        <taxon>Pseudonocardiales</taxon>
        <taxon>Pseudonocardiaceae</taxon>
        <taxon>Pseudonocardia</taxon>
    </lineage>
</organism>
<name>A0ABP8VXR0_9PSEU</name>
<keyword evidence="3" id="KW-1185">Reference proteome</keyword>
<dbReference type="EMBL" id="BAABIC010000001">
    <property type="protein sequence ID" value="GAA4675114.1"/>
    <property type="molecule type" value="Genomic_DNA"/>
</dbReference>
<keyword evidence="1" id="KW-1133">Transmembrane helix</keyword>
<feature type="transmembrane region" description="Helical" evidence="1">
    <location>
        <begin position="25"/>
        <end position="50"/>
    </location>
</feature>
<gene>
    <name evidence="2" type="ORF">GCM10023215_03670</name>
</gene>
<proteinExistence type="predicted"/>
<evidence type="ECO:0000256" key="1">
    <source>
        <dbReference type="SAM" id="Phobius"/>
    </source>
</evidence>
<evidence type="ECO:0000313" key="2">
    <source>
        <dbReference type="EMBL" id="GAA4675114.1"/>
    </source>
</evidence>
<feature type="transmembrane region" description="Helical" evidence="1">
    <location>
        <begin position="62"/>
        <end position="87"/>
    </location>
</feature>
<reference evidence="3" key="1">
    <citation type="journal article" date="2019" name="Int. J. Syst. Evol. Microbiol.">
        <title>The Global Catalogue of Microorganisms (GCM) 10K type strain sequencing project: providing services to taxonomists for standard genome sequencing and annotation.</title>
        <authorList>
            <consortium name="The Broad Institute Genomics Platform"/>
            <consortium name="The Broad Institute Genome Sequencing Center for Infectious Disease"/>
            <person name="Wu L."/>
            <person name="Ma J."/>
        </authorList>
    </citation>
    <scope>NUCLEOTIDE SEQUENCE [LARGE SCALE GENOMIC DNA]</scope>
    <source>
        <strain evidence="3">JCM 18055</strain>
    </source>
</reference>
<feature type="transmembrane region" description="Helical" evidence="1">
    <location>
        <begin position="258"/>
        <end position="279"/>
    </location>
</feature>
<feature type="transmembrane region" description="Helical" evidence="1">
    <location>
        <begin position="173"/>
        <end position="190"/>
    </location>
</feature>
<accession>A0ABP8VXR0</accession>
<keyword evidence="1" id="KW-0812">Transmembrane</keyword>
<evidence type="ECO:0008006" key="4">
    <source>
        <dbReference type="Google" id="ProtNLM"/>
    </source>
</evidence>
<feature type="transmembrane region" description="Helical" evidence="1">
    <location>
        <begin position="145"/>
        <end position="166"/>
    </location>
</feature>